<sequence>MSAAPKQIPPRAGFEWEKLAFDLYPTSGFAKYVWTAETGEWGPVEWVKEPYLNLHVGNVGLNYGASVFEGLKAFRHADGHIRIFRPKDNAARLNHSADAVSMPALPEELFLEGVHLAVARNGDLVPPHAPNAVNGSLYIRPLMFASGANLILAPPSEFTFIVYVTPTGSLYGAAGTKAPAIDAFVIEKFDRAAPRGNGSAKLAGNYAPTFKHAAAAKKAGYPLTMHLDSATRTYVDEFSTSNFLAIKKQADASQRKTLVVPESESILKSVTTKAIIQIAKDFGWAVERRRVLFQEVKDGLFEEVAACGTAAALTPVRSITYHDSPETTKKVSIGDGENAGPGFLSILTQLTGIQSGVQEDKHDWVWPKAGVDGSV</sequence>
<dbReference type="AlphaFoldDB" id="A0A1Y2DZ74"/>
<dbReference type="InterPro" id="IPR001544">
    <property type="entry name" value="Aminotrans_IV"/>
</dbReference>
<accession>A0A1Y2DZ74</accession>
<dbReference type="InterPro" id="IPR043131">
    <property type="entry name" value="BCAT-like_N"/>
</dbReference>
<evidence type="ECO:0000313" key="8">
    <source>
        <dbReference type="Proteomes" id="UP000193467"/>
    </source>
</evidence>
<dbReference type="Gene3D" id="3.20.10.10">
    <property type="entry name" value="D-amino Acid Aminotransferase, subunit A, domain 2"/>
    <property type="match status" value="1"/>
</dbReference>
<keyword evidence="8" id="KW-1185">Reference proteome</keyword>
<evidence type="ECO:0000313" key="7">
    <source>
        <dbReference type="EMBL" id="ORY64608.1"/>
    </source>
</evidence>
<dbReference type="GO" id="GO:0009081">
    <property type="term" value="P:branched-chain amino acid metabolic process"/>
    <property type="evidence" value="ECO:0007669"/>
    <property type="project" value="InterPro"/>
</dbReference>
<dbReference type="Proteomes" id="UP000193467">
    <property type="component" value="Unassembled WGS sequence"/>
</dbReference>
<dbReference type="STRING" id="106004.A0A1Y2DZ74"/>
<proteinExistence type="inferred from homology"/>
<dbReference type="NCBIfam" id="TIGR01123">
    <property type="entry name" value="ilvE_II"/>
    <property type="match status" value="1"/>
</dbReference>
<comment type="similarity">
    <text evidence="2">Belongs to the class-IV pyridoxal-phosphate-dependent aminotransferase family.</text>
</comment>
<dbReference type="InParanoid" id="A0A1Y2DZ74"/>
<name>A0A1Y2DZ74_9BASI</name>
<evidence type="ECO:0000256" key="5">
    <source>
        <dbReference type="ARBA" id="ARBA00022898"/>
    </source>
</evidence>
<evidence type="ECO:0000256" key="4">
    <source>
        <dbReference type="ARBA" id="ARBA00022679"/>
    </source>
</evidence>
<dbReference type="Gene3D" id="3.30.470.10">
    <property type="match status" value="1"/>
</dbReference>
<dbReference type="SUPFAM" id="SSF56752">
    <property type="entry name" value="D-aminoacid aminotransferase-like PLP-dependent enzymes"/>
    <property type="match status" value="1"/>
</dbReference>
<comment type="caution">
    <text evidence="7">The sequence shown here is derived from an EMBL/GenBank/DDBJ whole genome shotgun (WGS) entry which is preliminary data.</text>
</comment>
<dbReference type="PIRSF" id="PIRSF006468">
    <property type="entry name" value="BCAT1"/>
    <property type="match status" value="1"/>
</dbReference>
<evidence type="ECO:0000256" key="1">
    <source>
        <dbReference type="ARBA" id="ARBA00001933"/>
    </source>
</evidence>
<dbReference type="InterPro" id="IPR005786">
    <property type="entry name" value="B_amino_transII"/>
</dbReference>
<keyword evidence="4 7" id="KW-0808">Transferase</keyword>
<dbReference type="GO" id="GO:0004084">
    <property type="term" value="F:branched-chain-amino-acid transaminase activity"/>
    <property type="evidence" value="ECO:0007669"/>
    <property type="project" value="InterPro"/>
</dbReference>
<dbReference type="PANTHER" id="PTHR42825:SF2">
    <property type="entry name" value="BRANCHED-CHAIN-AMINO-ACID AMINOTRANSFERASE 3, CHLOROPLASTIC-RELATED"/>
    <property type="match status" value="1"/>
</dbReference>
<evidence type="ECO:0000256" key="6">
    <source>
        <dbReference type="PIRSR" id="PIRSR006468-1"/>
    </source>
</evidence>
<dbReference type="OrthoDB" id="409992at2759"/>
<feature type="modified residue" description="N6-(pyridoxal phosphate)lysine" evidence="6">
    <location>
        <position position="201"/>
    </location>
</feature>
<keyword evidence="5" id="KW-0663">Pyridoxal phosphate</keyword>
<dbReference type="InterPro" id="IPR036038">
    <property type="entry name" value="Aminotransferase-like"/>
</dbReference>
<evidence type="ECO:0000256" key="3">
    <source>
        <dbReference type="ARBA" id="ARBA00022576"/>
    </source>
</evidence>
<keyword evidence="3 7" id="KW-0032">Aminotransferase</keyword>
<comment type="cofactor">
    <cofactor evidence="1">
        <name>pyridoxal 5'-phosphate</name>
        <dbReference type="ChEBI" id="CHEBI:597326"/>
    </cofactor>
</comment>
<reference evidence="7 8" key="1">
    <citation type="submission" date="2016-07" db="EMBL/GenBank/DDBJ databases">
        <title>Pervasive Adenine N6-methylation of Active Genes in Fungi.</title>
        <authorList>
            <consortium name="DOE Joint Genome Institute"/>
            <person name="Mondo S.J."/>
            <person name="Dannebaum R.O."/>
            <person name="Kuo R.C."/>
            <person name="Labutti K."/>
            <person name="Haridas S."/>
            <person name="Kuo A."/>
            <person name="Salamov A."/>
            <person name="Ahrendt S.R."/>
            <person name="Lipzen A."/>
            <person name="Sullivan W."/>
            <person name="Andreopoulos W.B."/>
            <person name="Clum A."/>
            <person name="Lindquist E."/>
            <person name="Daum C."/>
            <person name="Ramamoorthy G.K."/>
            <person name="Gryganskyi A."/>
            <person name="Culley D."/>
            <person name="Magnuson J.K."/>
            <person name="James T.Y."/>
            <person name="O'Malley M.A."/>
            <person name="Stajich J.E."/>
            <person name="Spatafora J.W."/>
            <person name="Visel A."/>
            <person name="Grigoriev I.V."/>
        </authorList>
    </citation>
    <scope>NUCLEOTIDE SEQUENCE [LARGE SCALE GENOMIC DNA]</scope>
    <source>
        <strain evidence="7 8">62-1032</strain>
    </source>
</reference>
<dbReference type="PANTHER" id="PTHR42825">
    <property type="entry name" value="AMINO ACID AMINOTRANSFERASE"/>
    <property type="match status" value="1"/>
</dbReference>
<evidence type="ECO:0000256" key="2">
    <source>
        <dbReference type="ARBA" id="ARBA00009320"/>
    </source>
</evidence>
<dbReference type="EMBL" id="MCGR01000066">
    <property type="protein sequence ID" value="ORY64608.1"/>
    <property type="molecule type" value="Genomic_DNA"/>
</dbReference>
<dbReference type="InterPro" id="IPR043132">
    <property type="entry name" value="BCAT-like_C"/>
</dbReference>
<organism evidence="7 8">
    <name type="scientific">Leucosporidium creatinivorum</name>
    <dbReference type="NCBI Taxonomy" id="106004"/>
    <lineage>
        <taxon>Eukaryota</taxon>
        <taxon>Fungi</taxon>
        <taxon>Dikarya</taxon>
        <taxon>Basidiomycota</taxon>
        <taxon>Pucciniomycotina</taxon>
        <taxon>Microbotryomycetes</taxon>
        <taxon>Leucosporidiales</taxon>
        <taxon>Leucosporidium</taxon>
    </lineage>
</organism>
<dbReference type="Pfam" id="PF01063">
    <property type="entry name" value="Aminotran_4"/>
    <property type="match status" value="1"/>
</dbReference>
<gene>
    <name evidence="7" type="ORF">BCR35DRAFT_283123</name>
</gene>
<protein>
    <submittedName>
        <fullName evidence="7">Aminotransferase</fullName>
    </submittedName>
</protein>